<evidence type="ECO:0000313" key="3">
    <source>
        <dbReference type="EMBL" id="AFP02984.1"/>
    </source>
</evidence>
<dbReference type="STRING" id="7868.ENSCMIP00000026087"/>
<evidence type="ECO:0000313" key="4">
    <source>
        <dbReference type="Ensembl" id="ENSCMIP00000026087.1"/>
    </source>
</evidence>
<dbReference type="InterPro" id="IPR006671">
    <property type="entry name" value="Cyclin_N"/>
</dbReference>
<dbReference type="PANTHER" id="PTHR10177">
    <property type="entry name" value="CYCLINS"/>
    <property type="match status" value="1"/>
</dbReference>
<proteinExistence type="evidence at transcript level"/>
<keyword evidence="1" id="KW-0195">Cyclin</keyword>
<dbReference type="InterPro" id="IPR039361">
    <property type="entry name" value="Cyclin"/>
</dbReference>
<reference evidence="4" key="4">
    <citation type="submission" date="2025-05" db="UniProtKB">
        <authorList>
            <consortium name="Ensembl"/>
        </authorList>
    </citation>
    <scope>IDENTIFICATION</scope>
</reference>
<dbReference type="GeneTree" id="ENSGT00940000154726"/>
<protein>
    <submittedName>
        <fullName evidence="4">Cyclin G1</fullName>
    </submittedName>
    <submittedName>
        <fullName evidence="3">Cyclin-G1-like protein</fullName>
    </submittedName>
</protein>
<gene>
    <name evidence="4" type="primary">LOC103189390</name>
</gene>
<dbReference type="CDD" id="cd20583">
    <property type="entry name" value="CYCLIN_CCNG1"/>
    <property type="match status" value="1"/>
</dbReference>
<name>V9KWC9_CALMI</name>
<keyword evidence="5" id="KW-1185">Reference proteome</keyword>
<accession>V9KWC9</accession>
<dbReference type="Ensembl" id="ENSCMIT00000026515.1">
    <property type="protein sequence ID" value="ENSCMIP00000026087.1"/>
    <property type="gene ID" value="ENSCMIG00000011455.1"/>
</dbReference>
<dbReference type="AlphaFoldDB" id="V9KWC9"/>
<dbReference type="EMBL" id="JW870466">
    <property type="protein sequence ID" value="AFP02984.1"/>
    <property type="molecule type" value="mRNA"/>
</dbReference>
<dbReference type="KEGG" id="cmk:103189390"/>
<reference evidence="5" key="1">
    <citation type="journal article" date="2006" name="Science">
        <title>Ancient noncoding elements conserved in the human genome.</title>
        <authorList>
            <person name="Venkatesh B."/>
            <person name="Kirkness E.F."/>
            <person name="Loh Y.H."/>
            <person name="Halpern A.L."/>
            <person name="Lee A.P."/>
            <person name="Johnson J."/>
            <person name="Dandona N."/>
            <person name="Viswanathan L.D."/>
            <person name="Tay A."/>
            <person name="Venter J.C."/>
            <person name="Strausberg R.L."/>
            <person name="Brenner S."/>
        </authorList>
    </citation>
    <scope>NUCLEOTIDE SEQUENCE [LARGE SCALE GENOMIC DNA]</scope>
</reference>
<dbReference type="SMR" id="V9KWC9"/>
<reference evidence="5" key="2">
    <citation type="journal article" date="2007" name="PLoS Biol.">
        <title>Survey sequencing and comparative analysis of the elephant shark (Callorhinchus milii) genome.</title>
        <authorList>
            <person name="Venkatesh B."/>
            <person name="Kirkness E.F."/>
            <person name="Loh Y.H."/>
            <person name="Halpern A.L."/>
            <person name="Lee A.P."/>
            <person name="Johnson J."/>
            <person name="Dandona N."/>
            <person name="Viswanathan L.D."/>
            <person name="Tay A."/>
            <person name="Venter J.C."/>
            <person name="Strausberg R.L."/>
            <person name="Brenner S."/>
        </authorList>
    </citation>
    <scope>NUCLEOTIDE SEQUENCE [LARGE SCALE GENOMIC DNA]</scope>
</reference>
<dbReference type="Pfam" id="PF00134">
    <property type="entry name" value="Cyclin_N"/>
    <property type="match status" value="1"/>
</dbReference>
<sequence length="301" mass="34430">MIGAEPQGATSEVLHLVNQIKVLLEQEPKYQPKISGLKIVESARDNGIHMTVQLRDLEVKELLSLSQFFGFSTDVFVLAVHLLDRFLALIKVQPRQLCCVGLTCCYLAVKVLEEERNVPPANDLIRISQCRFTVSDMIRMERIILEKLLWRVKAPTALNFLRLYHTLILNCAASERKKILNLERLEAQLKACSCHFAFSKTKPSILALSILSLEVQAQKLHEIVETVESLQQNFKISNRDLFHWRERVAKCLAEYSSSKCSRPNNKKLMWIVSRSTSRHLQPSWQRITPLPTIPEAATCVE</sequence>
<comment type="similarity">
    <text evidence="1">Belongs to the cyclin family.</text>
</comment>
<feature type="domain" description="Cyclin-like" evidence="2">
    <location>
        <begin position="60"/>
        <end position="146"/>
    </location>
</feature>
<evidence type="ECO:0000259" key="2">
    <source>
        <dbReference type="SMART" id="SM00385"/>
    </source>
</evidence>
<dbReference type="Proteomes" id="UP000314986">
    <property type="component" value="Unassembled WGS sequence"/>
</dbReference>
<dbReference type="RefSeq" id="XP_007907954.1">
    <property type="nucleotide sequence ID" value="XM_007909763.2"/>
</dbReference>
<organism evidence="3">
    <name type="scientific">Callorhinchus milii</name>
    <name type="common">Ghost shark</name>
    <dbReference type="NCBI Taxonomy" id="7868"/>
    <lineage>
        <taxon>Eukaryota</taxon>
        <taxon>Metazoa</taxon>
        <taxon>Chordata</taxon>
        <taxon>Craniata</taxon>
        <taxon>Vertebrata</taxon>
        <taxon>Chondrichthyes</taxon>
        <taxon>Holocephali</taxon>
        <taxon>Chimaeriformes</taxon>
        <taxon>Callorhinchidae</taxon>
        <taxon>Callorhinchus</taxon>
    </lineage>
</organism>
<dbReference type="Gene3D" id="1.10.472.10">
    <property type="entry name" value="Cyclin-like"/>
    <property type="match status" value="2"/>
</dbReference>
<evidence type="ECO:0000256" key="1">
    <source>
        <dbReference type="RuleBase" id="RU000383"/>
    </source>
</evidence>
<dbReference type="SUPFAM" id="SSF47954">
    <property type="entry name" value="Cyclin-like"/>
    <property type="match status" value="1"/>
</dbReference>
<evidence type="ECO:0000313" key="5">
    <source>
        <dbReference type="Proteomes" id="UP000314986"/>
    </source>
</evidence>
<reference evidence="3 5" key="3">
    <citation type="journal article" date="2014" name="Nature">
        <title>Elephant shark genome provides unique insights into gnathostome evolution.</title>
        <authorList>
            <consortium name="International Elephant Shark Genome Sequencing Consortium"/>
            <person name="Venkatesh B."/>
            <person name="Lee A.P."/>
            <person name="Ravi V."/>
            <person name="Maurya A.K."/>
            <person name="Lian M.M."/>
            <person name="Swann J.B."/>
            <person name="Ohta Y."/>
            <person name="Flajnik M.F."/>
            <person name="Sutoh Y."/>
            <person name="Kasahara M."/>
            <person name="Hoon S."/>
            <person name="Gangu V."/>
            <person name="Roy S.W."/>
            <person name="Irimia M."/>
            <person name="Korzh V."/>
            <person name="Kondrychyn I."/>
            <person name="Lim Z.W."/>
            <person name="Tay B.H."/>
            <person name="Tohari S."/>
            <person name="Kong K.W."/>
            <person name="Ho S."/>
            <person name="Lorente-Galdos B."/>
            <person name="Quilez J."/>
            <person name="Marques-Bonet T."/>
            <person name="Raney B.J."/>
            <person name="Ingham P.W."/>
            <person name="Tay A."/>
            <person name="Hillier L.W."/>
            <person name="Minx P."/>
            <person name="Boehm T."/>
            <person name="Wilson R.K."/>
            <person name="Brenner S."/>
            <person name="Warren W.C."/>
        </authorList>
    </citation>
    <scope>NUCLEOTIDE SEQUENCE</scope>
    <source>
        <tissue evidence="3">Spleen</tissue>
    </source>
</reference>
<dbReference type="OrthoDB" id="769138at2759"/>
<dbReference type="SMART" id="SM00385">
    <property type="entry name" value="CYCLIN"/>
    <property type="match status" value="1"/>
</dbReference>
<dbReference type="OMA" id="CFYIAIK"/>
<dbReference type="InterPro" id="IPR013763">
    <property type="entry name" value="Cyclin-like_dom"/>
</dbReference>
<dbReference type="FunFam" id="1.10.472.10:FF:000006">
    <property type="entry name" value="Cyclin I"/>
    <property type="match status" value="1"/>
</dbReference>
<dbReference type="GeneID" id="103189390"/>
<dbReference type="InterPro" id="IPR036915">
    <property type="entry name" value="Cyclin-like_sf"/>
</dbReference>